<protein>
    <recommendedName>
        <fullName evidence="4">Lactoylglutathione lyase</fullName>
        <ecNumber evidence="3">4.4.1.5</ecNumber>
    </recommendedName>
    <alternativeName>
        <fullName evidence="10">Aldoketomutase</fullName>
    </alternativeName>
    <alternativeName>
        <fullName evidence="9">Glyoxalase I</fullName>
    </alternativeName>
    <alternativeName>
        <fullName evidence="8">Ketone-aldehyde mutase</fullName>
    </alternativeName>
    <alternativeName>
        <fullName evidence="11">Methylglyoxalase</fullName>
    </alternativeName>
    <alternativeName>
        <fullName evidence="12">S-D-lactoylglutathione methylglyoxal lyase</fullName>
    </alternativeName>
</protein>
<evidence type="ECO:0000256" key="4">
    <source>
        <dbReference type="ARBA" id="ARBA00018701"/>
    </source>
</evidence>
<dbReference type="PANTHER" id="PTHR10374">
    <property type="entry name" value="LACTOYLGLUTATHIONE LYASE GLYOXALASE I"/>
    <property type="match status" value="1"/>
</dbReference>
<evidence type="ECO:0000313" key="19">
    <source>
        <dbReference type="EnsemblPlants" id="OGLUM05G10770.1"/>
    </source>
</evidence>
<dbReference type="InterPro" id="IPR004361">
    <property type="entry name" value="Glyoxalase_1"/>
</dbReference>
<dbReference type="Gramene" id="OGLUM05G10770.1">
    <property type="protein sequence ID" value="OGLUM05G10770.1"/>
    <property type="gene ID" value="OGLUM05G10770"/>
</dbReference>
<dbReference type="EnsemblPlants" id="OGLUM05G10770.1">
    <property type="protein sequence ID" value="OGLUM05G10770.1"/>
    <property type="gene ID" value="OGLUM05G10770"/>
</dbReference>
<dbReference type="UniPathway" id="UPA00619">
    <property type="reaction ID" value="UER00675"/>
</dbReference>
<evidence type="ECO:0000256" key="9">
    <source>
        <dbReference type="ARBA" id="ARBA00030537"/>
    </source>
</evidence>
<dbReference type="InterPro" id="IPR037523">
    <property type="entry name" value="VOC_core"/>
</dbReference>
<dbReference type="EC" id="4.4.1.5" evidence="3"/>
<evidence type="ECO:0000256" key="5">
    <source>
        <dbReference type="ARBA" id="ARBA00022723"/>
    </source>
</evidence>
<evidence type="ECO:0000256" key="8">
    <source>
        <dbReference type="ARBA" id="ARBA00030291"/>
    </source>
</evidence>
<dbReference type="NCBIfam" id="TIGR00068">
    <property type="entry name" value="glyox_I"/>
    <property type="match status" value="1"/>
</dbReference>
<comment type="pathway">
    <text evidence="1">Secondary metabolite metabolism; methylglyoxal degradation; (R)-lactate from methylglyoxal: step 1/2.</text>
</comment>
<feature type="signal peptide" evidence="17">
    <location>
        <begin position="1"/>
        <end position="18"/>
    </location>
</feature>
<dbReference type="PROSITE" id="PS00935">
    <property type="entry name" value="GLYOXALASE_I_2"/>
    <property type="match status" value="1"/>
</dbReference>
<feature type="active site" description="Proton donor/acceptor" evidence="14">
    <location>
        <position position="350"/>
    </location>
</feature>
<dbReference type="Pfam" id="PF00903">
    <property type="entry name" value="Glyoxalase"/>
    <property type="match status" value="1"/>
</dbReference>
<dbReference type="InterPro" id="IPR029068">
    <property type="entry name" value="Glyas_Bleomycin-R_OHBP_Dase"/>
</dbReference>
<evidence type="ECO:0000256" key="7">
    <source>
        <dbReference type="ARBA" id="ARBA00023239"/>
    </source>
</evidence>
<evidence type="ECO:0000256" key="11">
    <source>
        <dbReference type="ARBA" id="ARBA00032460"/>
    </source>
</evidence>
<feature type="region of interest" description="Disordered" evidence="16">
    <location>
        <begin position="46"/>
        <end position="76"/>
    </location>
</feature>
<dbReference type="CDD" id="cd07233">
    <property type="entry name" value="GlxI_Zn"/>
    <property type="match status" value="1"/>
</dbReference>
<feature type="binding site" evidence="15">
    <location>
        <position position="276"/>
    </location>
    <ligand>
        <name>Zn(2+)</name>
        <dbReference type="ChEBI" id="CHEBI:29105"/>
        <note>ligand shared between dimeric partners</note>
    </ligand>
</feature>
<dbReference type="PROSITE" id="PS51819">
    <property type="entry name" value="VOC"/>
    <property type="match status" value="1"/>
</dbReference>
<dbReference type="Gene3D" id="3.10.180.10">
    <property type="entry name" value="2,3-Dihydroxybiphenyl 1,2-Dioxygenase, domain 1"/>
    <property type="match status" value="1"/>
</dbReference>
<feature type="chain" id="PRO_5002353215" description="Lactoylglutathione lyase" evidence="17">
    <location>
        <begin position="19"/>
        <end position="365"/>
    </location>
</feature>
<dbReference type="Proteomes" id="UP000026961">
    <property type="component" value="Chromosome 5"/>
</dbReference>
<dbReference type="eggNOG" id="KOG2944">
    <property type="taxonomic scope" value="Eukaryota"/>
</dbReference>
<dbReference type="SUPFAM" id="SSF54593">
    <property type="entry name" value="Glyoxalase/Bleomycin resistance protein/Dihydroxybiphenyl dioxygenase"/>
    <property type="match status" value="1"/>
</dbReference>
<accession>A0A0D9ZWV9</accession>
<name>A0A0D9ZWV9_9ORYZ</name>
<keyword evidence="6 15" id="KW-0862">Zinc</keyword>
<organism evidence="19">
    <name type="scientific">Oryza glumipatula</name>
    <dbReference type="NCBI Taxonomy" id="40148"/>
    <lineage>
        <taxon>Eukaryota</taxon>
        <taxon>Viridiplantae</taxon>
        <taxon>Streptophyta</taxon>
        <taxon>Embryophyta</taxon>
        <taxon>Tracheophyta</taxon>
        <taxon>Spermatophyta</taxon>
        <taxon>Magnoliopsida</taxon>
        <taxon>Liliopsida</taxon>
        <taxon>Poales</taxon>
        <taxon>Poaceae</taxon>
        <taxon>BOP clade</taxon>
        <taxon>Oryzoideae</taxon>
        <taxon>Oryzeae</taxon>
        <taxon>Oryzinae</taxon>
        <taxon>Oryza</taxon>
    </lineage>
</organism>
<evidence type="ECO:0000256" key="3">
    <source>
        <dbReference type="ARBA" id="ARBA00012081"/>
    </source>
</evidence>
<feature type="binding site" evidence="15">
    <location>
        <position position="304"/>
    </location>
    <ligand>
        <name>Zn(2+)</name>
        <dbReference type="ChEBI" id="CHEBI:29105"/>
        <note>ligand shared between dimeric partners</note>
    </ligand>
</feature>
<feature type="domain" description="VOC" evidence="18">
    <location>
        <begin position="205"/>
        <end position="354"/>
    </location>
</feature>
<comment type="similarity">
    <text evidence="2">Belongs to the glyoxalase I family.</text>
</comment>
<keyword evidence="5 15" id="KW-0479">Metal-binding</keyword>
<reference evidence="19" key="1">
    <citation type="submission" date="2015-04" db="UniProtKB">
        <authorList>
            <consortium name="EnsemblPlants"/>
        </authorList>
    </citation>
    <scope>IDENTIFICATION</scope>
</reference>
<evidence type="ECO:0000256" key="6">
    <source>
        <dbReference type="ARBA" id="ARBA00022833"/>
    </source>
</evidence>
<dbReference type="AlphaFoldDB" id="A0A0D9ZWV9"/>
<sequence>MAAAAIAAASLLPSSAFALRRLSSAANVSRFAQLKRFDRARRFAPAAAMSTSSGPKEAPANNPGLQAPSEKDPATKGYFMQQTSGRRVSWAKRDGWGSSGSLWAAVGQGGEDVAVLPRLWETRAAGQCQVWVGSSEWLGSGGWGGRFDMNNGITDGGGEAERGERGVVEEEGLWWREGTADRRFRCQAPSAETEAGATLGGWWGRSGGVGGMFRVKDPKVSLDFYSRVMGMSLLKRLDFPEMKFSLYFLGYEDVESAPTDPVKRTVWTFGQRATLELTHNWGTENDPEFKGYHNGNSDPRGFGHIGVTVHDVYKACERFERLGVEFVKKLDDGKMKGIAFIKDPDGYWIEIFDLNRIGAVTAEAS</sequence>
<keyword evidence="20" id="KW-1185">Reference proteome</keyword>
<evidence type="ECO:0000256" key="15">
    <source>
        <dbReference type="PIRSR" id="PIRSR604361-3"/>
    </source>
</evidence>
<reference evidence="19" key="2">
    <citation type="submission" date="2018-05" db="EMBL/GenBank/DDBJ databases">
        <title>OgluRS3 (Oryza glumaepatula Reference Sequence Version 3).</title>
        <authorList>
            <person name="Zhang J."/>
            <person name="Kudrna D."/>
            <person name="Lee S."/>
            <person name="Talag J."/>
            <person name="Welchert J."/>
            <person name="Wing R.A."/>
        </authorList>
    </citation>
    <scope>NUCLEOTIDE SEQUENCE [LARGE SCALE GENOMIC DNA]</scope>
</reference>
<keyword evidence="7" id="KW-0456">Lyase</keyword>
<dbReference type="InterPro" id="IPR018146">
    <property type="entry name" value="Glyoxalase_1_CS"/>
</dbReference>
<proteinExistence type="inferred from homology"/>
<dbReference type="InterPro" id="IPR004360">
    <property type="entry name" value="Glyas_Fos-R_dOase_dom"/>
</dbReference>
<dbReference type="GO" id="GO:0004462">
    <property type="term" value="F:lactoylglutathione lyase activity"/>
    <property type="evidence" value="ECO:0007669"/>
    <property type="project" value="UniProtKB-EC"/>
</dbReference>
<evidence type="ECO:0000256" key="14">
    <source>
        <dbReference type="PIRSR" id="PIRSR604361-1"/>
    </source>
</evidence>
<dbReference type="GO" id="GO:0046872">
    <property type="term" value="F:metal ion binding"/>
    <property type="evidence" value="ECO:0007669"/>
    <property type="project" value="UniProtKB-KW"/>
</dbReference>
<feature type="binding site" evidence="15">
    <location>
        <position position="350"/>
    </location>
    <ligand>
        <name>Zn(2+)</name>
        <dbReference type="ChEBI" id="CHEBI:29105"/>
        <note>ligand shared between dimeric partners</note>
    </ligand>
</feature>
<evidence type="ECO:0000256" key="2">
    <source>
        <dbReference type="ARBA" id="ARBA00010363"/>
    </source>
</evidence>
<dbReference type="PANTHER" id="PTHR10374:SF30">
    <property type="entry name" value="LACTOYLGLUTATHIONE LYASE"/>
    <property type="match status" value="1"/>
</dbReference>
<keyword evidence="17" id="KW-0732">Signal</keyword>
<evidence type="ECO:0000313" key="20">
    <source>
        <dbReference type="Proteomes" id="UP000026961"/>
    </source>
</evidence>
<comment type="catalytic activity">
    <reaction evidence="13">
        <text>(R)-S-lactoylglutathione = methylglyoxal + glutathione</text>
        <dbReference type="Rhea" id="RHEA:19069"/>
        <dbReference type="ChEBI" id="CHEBI:17158"/>
        <dbReference type="ChEBI" id="CHEBI:57474"/>
        <dbReference type="ChEBI" id="CHEBI:57925"/>
        <dbReference type="EC" id="4.4.1.5"/>
    </reaction>
</comment>
<evidence type="ECO:0000256" key="12">
    <source>
        <dbReference type="ARBA" id="ARBA00033298"/>
    </source>
</evidence>
<evidence type="ECO:0000256" key="17">
    <source>
        <dbReference type="SAM" id="SignalP"/>
    </source>
</evidence>
<evidence type="ECO:0000256" key="1">
    <source>
        <dbReference type="ARBA" id="ARBA00005008"/>
    </source>
</evidence>
<evidence type="ECO:0000256" key="13">
    <source>
        <dbReference type="ARBA" id="ARBA00048273"/>
    </source>
</evidence>
<evidence type="ECO:0000256" key="10">
    <source>
        <dbReference type="ARBA" id="ARBA00030892"/>
    </source>
</evidence>
<dbReference type="STRING" id="40148.A0A0D9ZWV9"/>
<evidence type="ECO:0000256" key="16">
    <source>
        <dbReference type="SAM" id="MobiDB-lite"/>
    </source>
</evidence>
<evidence type="ECO:0000259" key="18">
    <source>
        <dbReference type="PROSITE" id="PS51819"/>
    </source>
</evidence>
<comment type="cofactor">
    <cofactor evidence="15">
        <name>Zn(2+)</name>
        <dbReference type="ChEBI" id="CHEBI:29105"/>
    </cofactor>
    <text evidence="15">Binds 1 zinc ion per subunit. In the homodimer, two zinc ions are bound between subunits.</text>
</comment>